<keyword evidence="1" id="KW-1133">Transmembrane helix</keyword>
<gene>
    <name evidence="2" type="ORF">HNQ39_002397</name>
</gene>
<reference evidence="2 3" key="1">
    <citation type="submission" date="2020-08" db="EMBL/GenBank/DDBJ databases">
        <title>Genomic Encyclopedia of Type Strains, Phase IV (KMG-IV): sequencing the most valuable type-strain genomes for metagenomic binning, comparative biology and taxonomic classification.</title>
        <authorList>
            <person name="Goeker M."/>
        </authorList>
    </citation>
    <scope>NUCLEOTIDE SEQUENCE [LARGE SCALE GENOMIC DNA]</scope>
    <source>
        <strain evidence="2 3">DSM 23562</strain>
    </source>
</reference>
<keyword evidence="1" id="KW-0812">Transmembrane</keyword>
<name>A0A7W9SPU8_ARMRO</name>
<dbReference type="Proteomes" id="UP000520814">
    <property type="component" value="Unassembled WGS sequence"/>
</dbReference>
<keyword evidence="1" id="KW-0472">Membrane</keyword>
<dbReference type="AlphaFoldDB" id="A0A7W9SPU8"/>
<keyword evidence="3" id="KW-1185">Reference proteome</keyword>
<organism evidence="2 3">
    <name type="scientific">Armatimonas rosea</name>
    <dbReference type="NCBI Taxonomy" id="685828"/>
    <lineage>
        <taxon>Bacteria</taxon>
        <taxon>Bacillati</taxon>
        <taxon>Armatimonadota</taxon>
        <taxon>Armatimonadia</taxon>
        <taxon>Armatimonadales</taxon>
        <taxon>Armatimonadaceae</taxon>
        <taxon>Armatimonas</taxon>
    </lineage>
</organism>
<sequence>MSLIALLTLLVGLWLVVLAFRRLRHAPAQAMGLFLGALLLNSWWLLLLGMSIYKSYVLKQDT</sequence>
<protein>
    <submittedName>
        <fullName evidence="2">ABC-type Co2+ transport system permease subunit</fullName>
    </submittedName>
</protein>
<feature type="transmembrane region" description="Helical" evidence="1">
    <location>
        <begin position="29"/>
        <end position="53"/>
    </location>
</feature>
<dbReference type="RefSeq" id="WP_184195885.1">
    <property type="nucleotide sequence ID" value="NZ_JACHGW010000002.1"/>
</dbReference>
<evidence type="ECO:0000256" key="1">
    <source>
        <dbReference type="SAM" id="Phobius"/>
    </source>
</evidence>
<dbReference type="EMBL" id="JACHGW010000002">
    <property type="protein sequence ID" value="MBB6050606.1"/>
    <property type="molecule type" value="Genomic_DNA"/>
</dbReference>
<evidence type="ECO:0000313" key="3">
    <source>
        <dbReference type="Proteomes" id="UP000520814"/>
    </source>
</evidence>
<proteinExistence type="predicted"/>
<comment type="caution">
    <text evidence="2">The sequence shown here is derived from an EMBL/GenBank/DDBJ whole genome shotgun (WGS) entry which is preliminary data.</text>
</comment>
<accession>A0A7W9SPU8</accession>
<evidence type="ECO:0000313" key="2">
    <source>
        <dbReference type="EMBL" id="MBB6050606.1"/>
    </source>
</evidence>